<dbReference type="HOGENOM" id="CLU_1406227_0_0_5"/>
<dbReference type="Gene3D" id="3.30.70.1070">
    <property type="entry name" value="Sporulation related repeat"/>
    <property type="match status" value="1"/>
</dbReference>
<evidence type="ECO:0000313" key="4">
    <source>
        <dbReference type="Proteomes" id="UP000006512"/>
    </source>
</evidence>
<feature type="region of interest" description="Disordered" evidence="1">
    <location>
        <begin position="86"/>
        <end position="117"/>
    </location>
</feature>
<dbReference type="EMBL" id="GL883079">
    <property type="protein sequence ID" value="EGF90144.1"/>
    <property type="molecule type" value="Genomic_DNA"/>
</dbReference>
<feature type="domain" description="SPOR" evidence="2">
    <location>
        <begin position="110"/>
        <end position="193"/>
    </location>
</feature>
<feature type="compositionally biased region" description="Low complexity" evidence="1">
    <location>
        <begin position="89"/>
        <end position="101"/>
    </location>
</feature>
<dbReference type="Proteomes" id="UP000006512">
    <property type="component" value="Unassembled WGS sequence"/>
</dbReference>
<dbReference type="SUPFAM" id="SSF110997">
    <property type="entry name" value="Sporulation related repeat"/>
    <property type="match status" value="1"/>
</dbReference>
<dbReference type="InterPro" id="IPR036680">
    <property type="entry name" value="SPOR-like_sf"/>
</dbReference>
<keyword evidence="4" id="KW-1185">Reference proteome</keyword>
<reference evidence="4" key="1">
    <citation type="submission" date="2011-03" db="EMBL/GenBank/DDBJ databases">
        <title>Draft genome sequence of Brevundimonas diminuta.</title>
        <authorList>
            <person name="Brown P.J.B."/>
            <person name="Buechlein A."/>
            <person name="Hemmerich C."/>
            <person name="Brun Y.V."/>
        </authorList>
    </citation>
    <scope>NUCLEOTIDE SEQUENCE [LARGE SCALE GENOMIC DNA]</scope>
    <source>
        <strain evidence="4">C19</strain>
    </source>
</reference>
<name>F4QRL8_9CAUL</name>
<evidence type="ECO:0000259" key="2">
    <source>
        <dbReference type="PROSITE" id="PS51724"/>
    </source>
</evidence>
<dbReference type="STRING" id="715226.ABI_31580"/>
<dbReference type="InterPro" id="IPR007730">
    <property type="entry name" value="SPOR-like_dom"/>
</dbReference>
<proteinExistence type="predicted"/>
<sequence>MCAALTSLAGLTACDNPNLSETFAKIKTADVDAGTGEPAADPKKLHPKDIELAVTTVKDLAISVDKATKAPSQDRLQIAVVDPLDMPNAAPADEPAPVAVEPPKPETPKPETPTGRSVQIGSFGSMAAAKDAWLTLQAKYPGVERYNPSYQSVTTAAGKSVVRLKVGPVTTQAQAAALCGQLGVRDAWCAKAS</sequence>
<dbReference type="Pfam" id="PF05036">
    <property type="entry name" value="SPOR"/>
    <property type="match status" value="1"/>
</dbReference>
<gene>
    <name evidence="3" type="ORF">ABI_31580</name>
</gene>
<dbReference type="AlphaFoldDB" id="F4QRL8"/>
<accession>F4QRL8</accession>
<evidence type="ECO:0000256" key="1">
    <source>
        <dbReference type="SAM" id="MobiDB-lite"/>
    </source>
</evidence>
<dbReference type="GO" id="GO:0042834">
    <property type="term" value="F:peptidoglycan binding"/>
    <property type="evidence" value="ECO:0007669"/>
    <property type="project" value="InterPro"/>
</dbReference>
<organism evidence="3 4">
    <name type="scientific">Asticcacaulis biprosthecium C19</name>
    <dbReference type="NCBI Taxonomy" id="715226"/>
    <lineage>
        <taxon>Bacteria</taxon>
        <taxon>Pseudomonadati</taxon>
        <taxon>Pseudomonadota</taxon>
        <taxon>Alphaproteobacteria</taxon>
        <taxon>Caulobacterales</taxon>
        <taxon>Caulobacteraceae</taxon>
        <taxon>Asticcacaulis</taxon>
    </lineage>
</organism>
<dbReference type="PROSITE" id="PS51724">
    <property type="entry name" value="SPOR"/>
    <property type="match status" value="1"/>
</dbReference>
<dbReference type="eggNOG" id="ENOG5033D9C">
    <property type="taxonomic scope" value="Bacteria"/>
</dbReference>
<protein>
    <submittedName>
        <fullName evidence="3">Sporulation related domain protein</fullName>
    </submittedName>
</protein>
<evidence type="ECO:0000313" key="3">
    <source>
        <dbReference type="EMBL" id="EGF90144.1"/>
    </source>
</evidence>